<dbReference type="EMBL" id="JAAGAX010000018">
    <property type="protein sequence ID" value="KAF2284640.1"/>
    <property type="molecule type" value="Genomic_DNA"/>
</dbReference>
<dbReference type="AlphaFoldDB" id="A0A6A6K773"/>
<protein>
    <submittedName>
        <fullName evidence="1">Uncharacterized protein</fullName>
    </submittedName>
</protein>
<name>A0A6A6K773_HEVBR</name>
<organism evidence="1 2">
    <name type="scientific">Hevea brasiliensis</name>
    <name type="common">Para rubber tree</name>
    <name type="synonym">Siphonia brasiliensis</name>
    <dbReference type="NCBI Taxonomy" id="3981"/>
    <lineage>
        <taxon>Eukaryota</taxon>
        <taxon>Viridiplantae</taxon>
        <taxon>Streptophyta</taxon>
        <taxon>Embryophyta</taxon>
        <taxon>Tracheophyta</taxon>
        <taxon>Spermatophyta</taxon>
        <taxon>Magnoliopsida</taxon>
        <taxon>eudicotyledons</taxon>
        <taxon>Gunneridae</taxon>
        <taxon>Pentapetalae</taxon>
        <taxon>rosids</taxon>
        <taxon>fabids</taxon>
        <taxon>Malpighiales</taxon>
        <taxon>Euphorbiaceae</taxon>
        <taxon>Crotonoideae</taxon>
        <taxon>Micrandreae</taxon>
        <taxon>Hevea</taxon>
    </lineage>
</organism>
<keyword evidence="2" id="KW-1185">Reference proteome</keyword>
<proteinExistence type="predicted"/>
<evidence type="ECO:0000313" key="2">
    <source>
        <dbReference type="Proteomes" id="UP000467840"/>
    </source>
</evidence>
<dbReference type="PANTHER" id="PTHR31973:SF191">
    <property type="entry name" value="OS05G0489400 PROTEIN"/>
    <property type="match status" value="1"/>
</dbReference>
<gene>
    <name evidence="1" type="ORF">GH714_028715</name>
</gene>
<dbReference type="PANTHER" id="PTHR31973">
    <property type="entry name" value="POLYPROTEIN, PUTATIVE-RELATED"/>
    <property type="match status" value="1"/>
</dbReference>
<evidence type="ECO:0000313" key="1">
    <source>
        <dbReference type="EMBL" id="KAF2284640.1"/>
    </source>
</evidence>
<accession>A0A6A6K773</accession>
<reference evidence="1 2" key="1">
    <citation type="journal article" date="2020" name="Mol. Plant">
        <title>The Chromosome-Based Rubber Tree Genome Provides New Insights into Spurge Genome Evolution and Rubber Biosynthesis.</title>
        <authorList>
            <person name="Liu J."/>
            <person name="Shi C."/>
            <person name="Shi C.C."/>
            <person name="Li W."/>
            <person name="Zhang Q.J."/>
            <person name="Zhang Y."/>
            <person name="Li K."/>
            <person name="Lu H.F."/>
            <person name="Shi C."/>
            <person name="Zhu S.T."/>
            <person name="Xiao Z.Y."/>
            <person name="Nan H."/>
            <person name="Yue Y."/>
            <person name="Zhu X.G."/>
            <person name="Wu Y."/>
            <person name="Hong X.N."/>
            <person name="Fan G.Y."/>
            <person name="Tong Y."/>
            <person name="Zhang D."/>
            <person name="Mao C.L."/>
            <person name="Liu Y.L."/>
            <person name="Hao S.J."/>
            <person name="Liu W.Q."/>
            <person name="Lv M.Q."/>
            <person name="Zhang H.B."/>
            <person name="Liu Y."/>
            <person name="Hu-Tang G.R."/>
            <person name="Wang J.P."/>
            <person name="Wang J.H."/>
            <person name="Sun Y.H."/>
            <person name="Ni S.B."/>
            <person name="Chen W.B."/>
            <person name="Zhang X.C."/>
            <person name="Jiao Y.N."/>
            <person name="Eichler E.E."/>
            <person name="Li G.H."/>
            <person name="Liu X."/>
            <person name="Gao L.Z."/>
        </authorList>
    </citation>
    <scope>NUCLEOTIDE SEQUENCE [LARGE SCALE GENOMIC DNA]</scope>
    <source>
        <strain evidence="2">cv. GT1</strain>
        <tissue evidence="1">Leaf</tissue>
    </source>
</reference>
<sequence length="177" mass="19501">MQGGRPIGSQEGVISGGMDASMVFENNQINSEYAKSNELFSATDSKDKSHLRVKADNSLTISLIKAWRAREHALKAINGDEAKQYNKLHDFKLELLRISPGNTMMFKKKKGKFQGIYICLAALKAAFKDSCIPLICLDGFWLKGTNGGQLLSVVGIDPNLCIFPTTYAVVLIENKDN</sequence>
<comment type="caution">
    <text evidence="1">The sequence shown here is derived from an EMBL/GenBank/DDBJ whole genome shotgun (WGS) entry which is preliminary data.</text>
</comment>
<dbReference type="Proteomes" id="UP000467840">
    <property type="component" value="Chromosome 12"/>
</dbReference>